<organism evidence="2 4">
    <name type="scientific">Aquisalinus luteolus</name>
    <dbReference type="NCBI Taxonomy" id="1566827"/>
    <lineage>
        <taxon>Bacteria</taxon>
        <taxon>Pseudomonadati</taxon>
        <taxon>Pseudomonadota</taxon>
        <taxon>Alphaproteobacteria</taxon>
        <taxon>Parvularculales</taxon>
        <taxon>Parvularculaceae</taxon>
        <taxon>Aquisalinus</taxon>
    </lineage>
</organism>
<evidence type="ECO:0000256" key="1">
    <source>
        <dbReference type="SAM" id="Phobius"/>
    </source>
</evidence>
<dbReference type="RefSeq" id="WP_155142789.1">
    <property type="nucleotide sequence ID" value="NZ_BMGZ01000004.1"/>
</dbReference>
<dbReference type="EMBL" id="VCJR02000006">
    <property type="protein sequence ID" value="NHK29587.1"/>
    <property type="molecule type" value="Genomic_DNA"/>
</dbReference>
<evidence type="ECO:0000313" key="5">
    <source>
        <dbReference type="Proteomes" id="UP000818603"/>
    </source>
</evidence>
<name>A0A8J3A4J9_9PROT</name>
<feature type="transmembrane region" description="Helical" evidence="1">
    <location>
        <begin position="20"/>
        <end position="42"/>
    </location>
</feature>
<keyword evidence="1" id="KW-0812">Transmembrane</keyword>
<reference evidence="3 5" key="2">
    <citation type="submission" date="2020-02" db="EMBL/GenBank/DDBJ databases">
        <title>Genome sequence of Parvularcula flava strain NH6-79.</title>
        <authorList>
            <person name="Abdul Karim M.H."/>
            <person name="Lam M.Q."/>
            <person name="Chen S.J."/>
            <person name="Yahya A."/>
            <person name="Shahir S."/>
            <person name="Shamsir M.S."/>
            <person name="Chong C.S."/>
        </authorList>
    </citation>
    <scope>NUCLEOTIDE SEQUENCE [LARGE SCALE GENOMIC DNA]</scope>
    <source>
        <strain evidence="3 5">NH6-79</strain>
    </source>
</reference>
<evidence type="ECO:0000313" key="4">
    <source>
        <dbReference type="Proteomes" id="UP000621856"/>
    </source>
</evidence>
<reference evidence="2" key="1">
    <citation type="journal article" date="2014" name="Int. J. Syst. Evol. Microbiol.">
        <title>Complete genome sequence of Corynebacterium casei LMG S-19264T (=DSM 44701T), isolated from a smear-ripened cheese.</title>
        <authorList>
            <consortium name="US DOE Joint Genome Institute (JGI-PGF)"/>
            <person name="Walter F."/>
            <person name="Albersmeier A."/>
            <person name="Kalinowski J."/>
            <person name="Ruckert C."/>
        </authorList>
    </citation>
    <scope>NUCLEOTIDE SEQUENCE</scope>
    <source>
        <strain evidence="2">CGMCC 1.14984</strain>
    </source>
</reference>
<feature type="transmembrane region" description="Helical" evidence="1">
    <location>
        <begin position="95"/>
        <end position="117"/>
    </location>
</feature>
<dbReference type="Proteomes" id="UP000621856">
    <property type="component" value="Unassembled WGS sequence"/>
</dbReference>
<gene>
    <name evidence="3" type="ORF">FF098_016895</name>
    <name evidence="2" type="ORF">GCM10011355_32250</name>
</gene>
<feature type="transmembrane region" description="Helical" evidence="1">
    <location>
        <begin position="129"/>
        <end position="147"/>
    </location>
</feature>
<keyword evidence="1" id="KW-0472">Membrane</keyword>
<dbReference type="EMBL" id="BMGZ01000004">
    <property type="protein sequence ID" value="GGI01489.1"/>
    <property type="molecule type" value="Genomic_DNA"/>
</dbReference>
<comment type="caution">
    <text evidence="2">The sequence shown here is derived from an EMBL/GenBank/DDBJ whole genome shotgun (WGS) entry which is preliminary data.</text>
</comment>
<feature type="transmembrane region" description="Helical" evidence="1">
    <location>
        <begin position="54"/>
        <end position="74"/>
    </location>
</feature>
<proteinExistence type="predicted"/>
<dbReference type="InterPro" id="IPR045466">
    <property type="entry name" value="DUF6498"/>
</dbReference>
<evidence type="ECO:0000313" key="3">
    <source>
        <dbReference type="EMBL" id="NHK29587.1"/>
    </source>
</evidence>
<evidence type="ECO:0000313" key="2">
    <source>
        <dbReference type="EMBL" id="GGI01489.1"/>
    </source>
</evidence>
<reference evidence="2" key="3">
    <citation type="submission" date="2020-09" db="EMBL/GenBank/DDBJ databases">
        <authorList>
            <person name="Sun Q."/>
            <person name="Zhou Y."/>
        </authorList>
    </citation>
    <scope>NUCLEOTIDE SEQUENCE</scope>
    <source>
        <strain evidence="2">CGMCC 1.14984</strain>
    </source>
</reference>
<feature type="transmembrane region" description="Helical" evidence="1">
    <location>
        <begin position="167"/>
        <end position="186"/>
    </location>
</feature>
<protein>
    <submittedName>
        <fullName evidence="2">Uncharacterized protein</fullName>
    </submittedName>
</protein>
<dbReference type="Proteomes" id="UP000818603">
    <property type="component" value="Unassembled WGS sequence"/>
</dbReference>
<sequence>MSRQDPYDATQPAGLEPKGYSLIGDTGLWFIVLGNLFIIGLAKMQNWPLGEVLWVYWLQSVIIGALHFFRLLALKDFSTENFTMNGRSVQPTTGTKIRVAIFFALHYGFFHVVYGFFLLVQYHEDLGNAGMGLAVLVFLVSHIASLIRGGRPEKVKLNIGSMMFIPYLRVVPMHLIIMLGGVYAGLDIMLFMAMKTIADGGMNVVEQRIYGAGTKAAKAETGRV</sequence>
<dbReference type="Pfam" id="PF20108">
    <property type="entry name" value="DUF6498"/>
    <property type="match status" value="1"/>
</dbReference>
<keyword evidence="5" id="KW-1185">Reference proteome</keyword>
<keyword evidence="1" id="KW-1133">Transmembrane helix</keyword>
<dbReference type="AlphaFoldDB" id="A0A8J3A4J9"/>
<accession>A0A8J3A4J9</accession>